<dbReference type="Proteomes" id="UP000276133">
    <property type="component" value="Unassembled WGS sequence"/>
</dbReference>
<keyword evidence="2" id="KW-1185">Reference proteome</keyword>
<protein>
    <submittedName>
        <fullName evidence="1">Uncharacterized protein</fullName>
    </submittedName>
</protein>
<dbReference type="EMBL" id="REGN01001287">
    <property type="protein sequence ID" value="RNA35782.1"/>
    <property type="molecule type" value="Genomic_DNA"/>
</dbReference>
<comment type="caution">
    <text evidence="1">The sequence shown here is derived from an EMBL/GenBank/DDBJ whole genome shotgun (WGS) entry which is preliminary data.</text>
</comment>
<accession>A0A3M7SJA6</accession>
<sequence>MSLETSFIRLKRKYNVERETKDIELGKIFLLSFTSNNVIDIVEKNGGGWSNNLKCYNVYKKINTPNTSKFHKTAFNKRNIYLILPQLVCCVECLRTQDFSNLLNSQANLGQSHLANFANDWYTSKAPANVTTKAMRLE</sequence>
<dbReference type="AlphaFoldDB" id="A0A3M7SJA6"/>
<evidence type="ECO:0000313" key="2">
    <source>
        <dbReference type="Proteomes" id="UP000276133"/>
    </source>
</evidence>
<organism evidence="1 2">
    <name type="scientific">Brachionus plicatilis</name>
    <name type="common">Marine rotifer</name>
    <name type="synonym">Brachionus muelleri</name>
    <dbReference type="NCBI Taxonomy" id="10195"/>
    <lineage>
        <taxon>Eukaryota</taxon>
        <taxon>Metazoa</taxon>
        <taxon>Spiralia</taxon>
        <taxon>Gnathifera</taxon>
        <taxon>Rotifera</taxon>
        <taxon>Eurotatoria</taxon>
        <taxon>Monogononta</taxon>
        <taxon>Pseudotrocha</taxon>
        <taxon>Ploima</taxon>
        <taxon>Brachionidae</taxon>
        <taxon>Brachionus</taxon>
    </lineage>
</organism>
<name>A0A3M7SJA6_BRAPC</name>
<reference evidence="1 2" key="1">
    <citation type="journal article" date="2018" name="Sci. Rep.">
        <title>Genomic signatures of local adaptation to the degree of environmental predictability in rotifers.</title>
        <authorList>
            <person name="Franch-Gras L."/>
            <person name="Hahn C."/>
            <person name="Garcia-Roger E.M."/>
            <person name="Carmona M.J."/>
            <person name="Serra M."/>
            <person name="Gomez A."/>
        </authorList>
    </citation>
    <scope>NUCLEOTIDE SEQUENCE [LARGE SCALE GENOMIC DNA]</scope>
    <source>
        <strain evidence="1">HYR1</strain>
    </source>
</reference>
<evidence type="ECO:0000313" key="1">
    <source>
        <dbReference type="EMBL" id="RNA35782.1"/>
    </source>
</evidence>
<gene>
    <name evidence="1" type="ORF">BpHYR1_004522</name>
</gene>
<proteinExistence type="predicted"/>